<evidence type="ECO:0000256" key="1">
    <source>
        <dbReference type="SAM" id="Coils"/>
    </source>
</evidence>
<dbReference type="Proteomes" id="UP000245956">
    <property type="component" value="Unassembled WGS sequence"/>
</dbReference>
<comment type="caution">
    <text evidence="2">The sequence shown here is derived from an EMBL/GenBank/DDBJ whole genome shotgun (WGS) entry which is preliminary data.</text>
</comment>
<organism evidence="2 3">
    <name type="scientific">Purpureocillium lilacinum</name>
    <name type="common">Paecilomyces lilacinus</name>
    <dbReference type="NCBI Taxonomy" id="33203"/>
    <lineage>
        <taxon>Eukaryota</taxon>
        <taxon>Fungi</taxon>
        <taxon>Dikarya</taxon>
        <taxon>Ascomycota</taxon>
        <taxon>Pezizomycotina</taxon>
        <taxon>Sordariomycetes</taxon>
        <taxon>Hypocreomycetidae</taxon>
        <taxon>Hypocreales</taxon>
        <taxon>Ophiocordycipitaceae</taxon>
        <taxon>Purpureocillium</taxon>
    </lineage>
</organism>
<gene>
    <name evidence="2" type="ORF">PCL_11327</name>
</gene>
<protein>
    <submittedName>
        <fullName evidence="2">Uncharacterized protein</fullName>
    </submittedName>
</protein>
<dbReference type="EMBL" id="LCWV01000075">
    <property type="protein sequence ID" value="PWI64273.1"/>
    <property type="molecule type" value="Genomic_DNA"/>
</dbReference>
<name>A0A2U3DPU2_PURLI</name>
<feature type="coiled-coil region" evidence="1">
    <location>
        <begin position="144"/>
        <end position="185"/>
    </location>
</feature>
<proteinExistence type="predicted"/>
<accession>A0A2U3DPU2</accession>
<keyword evidence="1" id="KW-0175">Coiled coil</keyword>
<sequence length="233" mass="26028">MVSATRSSTSTKRTVDDRAQLRKRCRQLLADHIQQKTGWPIEPAKVRLITDKEWYSWSFRPEVARLFSKNLSEHNAAAYNELCEGVGVKFWAALSPFVTQAGIATPCGDPCAEAHEMSRLQERRRPHCAKKPETGGAARGRDETAMLVQRATQLQERLDAAEARKRLLEQELETARSEGARLKEEHHGTTQRAICVEILLCKCLDMLSSLPTGVAELKEEISEALGRNAFGTG</sequence>
<evidence type="ECO:0000313" key="3">
    <source>
        <dbReference type="Proteomes" id="UP000245956"/>
    </source>
</evidence>
<dbReference type="AlphaFoldDB" id="A0A2U3DPU2"/>
<evidence type="ECO:0000313" key="2">
    <source>
        <dbReference type="EMBL" id="PWI64273.1"/>
    </source>
</evidence>
<reference evidence="2 3" key="1">
    <citation type="journal article" date="2016" name="Front. Microbiol.">
        <title>Genome and transcriptome sequences reveal the specific parasitism of the nematophagous Purpureocillium lilacinum 36-1.</title>
        <authorList>
            <person name="Xie J."/>
            <person name="Li S."/>
            <person name="Mo C."/>
            <person name="Xiao X."/>
            <person name="Peng D."/>
            <person name="Wang G."/>
            <person name="Xiao Y."/>
        </authorList>
    </citation>
    <scope>NUCLEOTIDE SEQUENCE [LARGE SCALE GENOMIC DNA]</scope>
    <source>
        <strain evidence="2 3">36-1</strain>
    </source>
</reference>